<comment type="similarity">
    <text evidence="10">Belongs to the peroxiredoxin family. BCP/PrxQ subfamily.</text>
</comment>
<dbReference type="PROSITE" id="PS51352">
    <property type="entry name" value="THIOREDOXIN_2"/>
    <property type="match status" value="1"/>
</dbReference>
<dbReference type="PANTHER" id="PTHR42801:SF4">
    <property type="entry name" value="AHPC_TSA FAMILY PROTEIN"/>
    <property type="match status" value="1"/>
</dbReference>
<dbReference type="RefSeq" id="WP_260561651.1">
    <property type="nucleotide sequence ID" value="NZ_BAABEC010000176.1"/>
</dbReference>
<evidence type="ECO:0000259" key="13">
    <source>
        <dbReference type="PROSITE" id="PS51352"/>
    </source>
</evidence>
<feature type="compositionally biased region" description="Low complexity" evidence="12">
    <location>
        <begin position="1"/>
        <end position="14"/>
    </location>
</feature>
<dbReference type="InterPro" id="IPR000866">
    <property type="entry name" value="AhpC/TSA"/>
</dbReference>
<dbReference type="InterPro" id="IPR050924">
    <property type="entry name" value="Peroxiredoxin_BCP/PrxQ"/>
</dbReference>
<dbReference type="Gene3D" id="3.40.30.10">
    <property type="entry name" value="Glutaredoxin"/>
    <property type="match status" value="1"/>
</dbReference>
<reference evidence="14" key="1">
    <citation type="submission" date="2022-09" db="EMBL/GenBank/DDBJ databases">
        <title>genome sequence of Deinococcus rubellus.</title>
        <authorList>
            <person name="Srinivasan S."/>
        </authorList>
    </citation>
    <scope>NUCLEOTIDE SEQUENCE</scope>
    <source>
        <strain evidence="14">Ant6</strain>
    </source>
</reference>
<comment type="function">
    <text evidence="1">Thiol-specific peroxidase that catalyzes the reduction of hydrogen peroxide and organic hydroperoxides to water and alcohols, respectively. Plays a role in cell protection against oxidative stress by detoxifying peroxides and as sensor of hydrogen peroxide-mediated signaling events.</text>
</comment>
<keyword evidence="6" id="KW-0560">Oxidoreductase</keyword>
<keyword evidence="4" id="KW-0575">Peroxidase</keyword>
<evidence type="ECO:0000256" key="2">
    <source>
        <dbReference type="ARBA" id="ARBA00011245"/>
    </source>
</evidence>
<name>A0ABY5YKD0_9DEIO</name>
<feature type="domain" description="Thioredoxin" evidence="13">
    <location>
        <begin position="23"/>
        <end position="175"/>
    </location>
</feature>
<evidence type="ECO:0000256" key="8">
    <source>
        <dbReference type="ARBA" id="ARBA00023284"/>
    </source>
</evidence>
<sequence>MSRPDSASPDSSSPEAGTEAPRLRPGDAFPDFSLPDAQRKMHTLNDSSGKYLVLYVYPKDNTPGCTREACDFRDNMALKQHGAQILGLSMDDAASHQNFAEEHSLPFPLLSDPSADFLKAVGAYGTKNLYGKISQGVKRTTFLVGPDGKLVKTWYAVSVDGHADAVVKAIEADQAGK</sequence>
<evidence type="ECO:0000256" key="11">
    <source>
        <dbReference type="ARBA" id="ARBA00049091"/>
    </source>
</evidence>
<protein>
    <recommendedName>
        <fullName evidence="3">thioredoxin-dependent peroxiredoxin</fullName>
        <ecNumber evidence="3">1.11.1.24</ecNumber>
    </recommendedName>
    <alternativeName>
        <fullName evidence="9">Thioredoxin peroxidase</fullName>
    </alternativeName>
</protein>
<evidence type="ECO:0000256" key="5">
    <source>
        <dbReference type="ARBA" id="ARBA00022862"/>
    </source>
</evidence>
<organism evidence="14 15">
    <name type="scientific">Deinococcus rubellus</name>
    <dbReference type="NCBI Taxonomy" id="1889240"/>
    <lineage>
        <taxon>Bacteria</taxon>
        <taxon>Thermotogati</taxon>
        <taxon>Deinococcota</taxon>
        <taxon>Deinococci</taxon>
        <taxon>Deinococcales</taxon>
        <taxon>Deinococcaceae</taxon>
        <taxon>Deinococcus</taxon>
    </lineage>
</organism>
<evidence type="ECO:0000313" key="15">
    <source>
        <dbReference type="Proteomes" id="UP001060261"/>
    </source>
</evidence>
<dbReference type="InterPro" id="IPR024706">
    <property type="entry name" value="Peroxiredoxin_AhpC-typ"/>
</dbReference>
<dbReference type="PIRSF" id="PIRSF000239">
    <property type="entry name" value="AHPC"/>
    <property type="match status" value="1"/>
</dbReference>
<evidence type="ECO:0000256" key="12">
    <source>
        <dbReference type="SAM" id="MobiDB-lite"/>
    </source>
</evidence>
<proteinExistence type="inferred from homology"/>
<dbReference type="InterPro" id="IPR013766">
    <property type="entry name" value="Thioredoxin_domain"/>
</dbReference>
<comment type="catalytic activity">
    <reaction evidence="11">
        <text>a hydroperoxide + [thioredoxin]-dithiol = an alcohol + [thioredoxin]-disulfide + H2O</text>
        <dbReference type="Rhea" id="RHEA:62620"/>
        <dbReference type="Rhea" id="RHEA-COMP:10698"/>
        <dbReference type="Rhea" id="RHEA-COMP:10700"/>
        <dbReference type="ChEBI" id="CHEBI:15377"/>
        <dbReference type="ChEBI" id="CHEBI:29950"/>
        <dbReference type="ChEBI" id="CHEBI:30879"/>
        <dbReference type="ChEBI" id="CHEBI:35924"/>
        <dbReference type="ChEBI" id="CHEBI:50058"/>
        <dbReference type="EC" id="1.11.1.24"/>
    </reaction>
</comment>
<feature type="region of interest" description="Disordered" evidence="12">
    <location>
        <begin position="1"/>
        <end position="34"/>
    </location>
</feature>
<dbReference type="EMBL" id="CP104213">
    <property type="protein sequence ID" value="UWX65396.1"/>
    <property type="molecule type" value="Genomic_DNA"/>
</dbReference>
<dbReference type="SUPFAM" id="SSF52833">
    <property type="entry name" value="Thioredoxin-like"/>
    <property type="match status" value="1"/>
</dbReference>
<evidence type="ECO:0000256" key="6">
    <source>
        <dbReference type="ARBA" id="ARBA00023002"/>
    </source>
</evidence>
<keyword evidence="7" id="KW-1015">Disulfide bond</keyword>
<gene>
    <name evidence="14" type="ORF">N0D28_07010</name>
</gene>
<evidence type="ECO:0000256" key="4">
    <source>
        <dbReference type="ARBA" id="ARBA00022559"/>
    </source>
</evidence>
<keyword evidence="15" id="KW-1185">Reference proteome</keyword>
<keyword evidence="5" id="KW-0049">Antioxidant</keyword>
<evidence type="ECO:0000256" key="1">
    <source>
        <dbReference type="ARBA" id="ARBA00003330"/>
    </source>
</evidence>
<evidence type="ECO:0000256" key="10">
    <source>
        <dbReference type="ARBA" id="ARBA00038489"/>
    </source>
</evidence>
<dbReference type="EC" id="1.11.1.24" evidence="3"/>
<dbReference type="PANTHER" id="PTHR42801">
    <property type="entry name" value="THIOREDOXIN-DEPENDENT PEROXIDE REDUCTASE"/>
    <property type="match status" value="1"/>
</dbReference>
<comment type="subunit">
    <text evidence="2">Monomer.</text>
</comment>
<evidence type="ECO:0000256" key="9">
    <source>
        <dbReference type="ARBA" id="ARBA00032824"/>
    </source>
</evidence>
<evidence type="ECO:0000256" key="3">
    <source>
        <dbReference type="ARBA" id="ARBA00013017"/>
    </source>
</evidence>
<dbReference type="Pfam" id="PF00578">
    <property type="entry name" value="AhpC-TSA"/>
    <property type="match status" value="1"/>
</dbReference>
<evidence type="ECO:0000313" key="14">
    <source>
        <dbReference type="EMBL" id="UWX65396.1"/>
    </source>
</evidence>
<dbReference type="Proteomes" id="UP001060261">
    <property type="component" value="Chromosome"/>
</dbReference>
<dbReference type="InterPro" id="IPR036249">
    <property type="entry name" value="Thioredoxin-like_sf"/>
</dbReference>
<accession>A0ABY5YKD0</accession>
<evidence type="ECO:0000256" key="7">
    <source>
        <dbReference type="ARBA" id="ARBA00023157"/>
    </source>
</evidence>
<dbReference type="CDD" id="cd03017">
    <property type="entry name" value="PRX_BCP"/>
    <property type="match status" value="1"/>
</dbReference>
<keyword evidence="8" id="KW-0676">Redox-active center</keyword>